<proteinExistence type="predicted"/>
<dbReference type="AlphaFoldDB" id="A0A427Y9R8"/>
<dbReference type="RefSeq" id="XP_028480034.1">
    <property type="nucleotide sequence ID" value="XM_028616177.1"/>
</dbReference>
<dbReference type="OrthoDB" id="407832at2759"/>
<gene>
    <name evidence="1" type="ORF">EHS24_000343</name>
</gene>
<comment type="caution">
    <text evidence="1">The sequence shown here is derived from an EMBL/GenBank/DDBJ whole genome shotgun (WGS) entry which is preliminary data.</text>
</comment>
<dbReference type="GeneID" id="39584886"/>
<dbReference type="EMBL" id="RSCE01000001">
    <property type="protein sequence ID" value="RSH87826.1"/>
    <property type="molecule type" value="Genomic_DNA"/>
</dbReference>
<dbReference type="InterPro" id="IPR051961">
    <property type="entry name" value="Fungal_Metabolite_Diox"/>
</dbReference>
<organism evidence="1 2">
    <name type="scientific">Apiotrichum porosum</name>
    <dbReference type="NCBI Taxonomy" id="105984"/>
    <lineage>
        <taxon>Eukaryota</taxon>
        <taxon>Fungi</taxon>
        <taxon>Dikarya</taxon>
        <taxon>Basidiomycota</taxon>
        <taxon>Agaricomycotina</taxon>
        <taxon>Tremellomycetes</taxon>
        <taxon>Trichosporonales</taxon>
        <taxon>Trichosporonaceae</taxon>
        <taxon>Apiotrichum</taxon>
    </lineage>
</organism>
<sequence length="297" mass="32899">MTRTAQPIRLFASEAKSHPVVLTPSDQEVANCRLSQRSMQTILEAMHADGLVVVQGVVDTTAIDRLNARMVEDTRTLVARGDDGPFNYNLGNLQQSPPNDPDITNAYLGEKPTMSFISSNAAVKAEVGQPVHSDADFDHPSNLEIPFAAVVNVGLIDMHPENGSTQVWLGTQNNNVSAQDGAHGERASGRIKLDLLEKRRVVSPPIQPTVKKGSIVIRDLRLWHAGMPNKTNDVRIMLAMIHFAPWYRQRMTMKLPRALRPSIDGQDRLALAVDWQDEPVDHLDQPFGNAFDFCQDL</sequence>
<dbReference type="Gene3D" id="2.60.120.620">
    <property type="entry name" value="q2cbj1_9rhob like domain"/>
    <property type="match status" value="1"/>
</dbReference>
<dbReference type="Proteomes" id="UP000279236">
    <property type="component" value="Unassembled WGS sequence"/>
</dbReference>
<accession>A0A427Y9R8</accession>
<evidence type="ECO:0008006" key="3">
    <source>
        <dbReference type="Google" id="ProtNLM"/>
    </source>
</evidence>
<dbReference type="SUPFAM" id="SSF51197">
    <property type="entry name" value="Clavaminate synthase-like"/>
    <property type="match status" value="1"/>
</dbReference>
<protein>
    <recommendedName>
        <fullName evidence="3">Phytanoyl-CoA dioxygenase</fullName>
    </recommendedName>
</protein>
<keyword evidence="2" id="KW-1185">Reference proteome</keyword>
<name>A0A427Y9R8_9TREE</name>
<dbReference type="PANTHER" id="PTHR37563">
    <property type="entry name" value="PHYTANOYL-COA DIOXYGENASE FAMILY PROTEIN (AFU_ORTHOLOGUE AFUA_2G03330)"/>
    <property type="match status" value="1"/>
</dbReference>
<dbReference type="Pfam" id="PF05721">
    <property type="entry name" value="PhyH"/>
    <property type="match status" value="1"/>
</dbReference>
<evidence type="ECO:0000313" key="1">
    <source>
        <dbReference type="EMBL" id="RSH87826.1"/>
    </source>
</evidence>
<dbReference type="PANTHER" id="PTHR37563:SF2">
    <property type="entry name" value="PHYTANOYL-COA DIOXYGENASE FAMILY PROTEIN (AFU_ORTHOLOGUE AFUA_2G03330)"/>
    <property type="match status" value="1"/>
</dbReference>
<reference evidence="1 2" key="1">
    <citation type="submission" date="2018-11" db="EMBL/GenBank/DDBJ databases">
        <title>Genome sequence of Apiotrichum porosum DSM 27194.</title>
        <authorList>
            <person name="Aliyu H."/>
            <person name="Gorte O."/>
            <person name="Ochsenreither K."/>
        </authorList>
    </citation>
    <scope>NUCLEOTIDE SEQUENCE [LARGE SCALE GENOMIC DNA]</scope>
    <source>
        <strain evidence="1 2">DSM 27194</strain>
    </source>
</reference>
<dbReference type="InterPro" id="IPR008775">
    <property type="entry name" value="Phytyl_CoA_dOase-like"/>
</dbReference>
<evidence type="ECO:0000313" key="2">
    <source>
        <dbReference type="Proteomes" id="UP000279236"/>
    </source>
</evidence>